<feature type="domain" description="Disease resistance protein At4g27190-like leucine-rich repeats" evidence="8">
    <location>
        <begin position="918"/>
        <end position="985"/>
    </location>
</feature>
<dbReference type="InterPro" id="IPR002182">
    <property type="entry name" value="NB-ARC"/>
</dbReference>
<dbReference type="GO" id="GO:0005524">
    <property type="term" value="F:ATP binding"/>
    <property type="evidence" value="ECO:0007669"/>
    <property type="project" value="UniProtKB-KW"/>
</dbReference>
<dbReference type="InterPro" id="IPR057135">
    <property type="entry name" value="At4g27190-like_LRR"/>
</dbReference>
<feature type="domain" description="Disease resistance protein At4g27190-like leucine-rich repeats" evidence="8">
    <location>
        <begin position="1211"/>
        <end position="1313"/>
    </location>
</feature>
<reference evidence="10 11" key="1">
    <citation type="journal article" date="2018" name="Nat. Genet.">
        <title>The Rosa genome provides new insights in the design of modern roses.</title>
        <authorList>
            <person name="Bendahmane M."/>
        </authorList>
    </citation>
    <scope>NUCLEOTIDE SEQUENCE [LARGE SCALE GENOMIC DNA]</scope>
    <source>
        <strain evidence="11">cv. Old Blush</strain>
    </source>
</reference>
<dbReference type="PRINTS" id="PR00364">
    <property type="entry name" value="DISEASERSIST"/>
</dbReference>
<organism evidence="10 11">
    <name type="scientific">Rosa chinensis</name>
    <name type="common">China rose</name>
    <dbReference type="NCBI Taxonomy" id="74649"/>
    <lineage>
        <taxon>Eukaryota</taxon>
        <taxon>Viridiplantae</taxon>
        <taxon>Streptophyta</taxon>
        <taxon>Embryophyta</taxon>
        <taxon>Tracheophyta</taxon>
        <taxon>Spermatophyta</taxon>
        <taxon>Magnoliopsida</taxon>
        <taxon>eudicotyledons</taxon>
        <taxon>Gunneridae</taxon>
        <taxon>Pentapetalae</taxon>
        <taxon>rosids</taxon>
        <taxon>fabids</taxon>
        <taxon>Rosales</taxon>
        <taxon>Rosaceae</taxon>
        <taxon>Rosoideae</taxon>
        <taxon>Rosoideae incertae sedis</taxon>
        <taxon>Rosa</taxon>
    </lineage>
</organism>
<keyword evidence="4" id="KW-0611">Plant defense</keyword>
<evidence type="ECO:0000259" key="9">
    <source>
        <dbReference type="Pfam" id="PF23598"/>
    </source>
</evidence>
<feature type="domain" description="Disease resistance R13L4/SHOC-2-like LRR" evidence="9">
    <location>
        <begin position="538"/>
        <end position="834"/>
    </location>
</feature>
<dbReference type="GO" id="GO:0043531">
    <property type="term" value="F:ADP binding"/>
    <property type="evidence" value="ECO:0007669"/>
    <property type="project" value="InterPro"/>
</dbReference>
<evidence type="ECO:0000256" key="2">
    <source>
        <dbReference type="ARBA" id="ARBA00022737"/>
    </source>
</evidence>
<evidence type="ECO:0000259" key="7">
    <source>
        <dbReference type="Pfam" id="PF00931"/>
    </source>
</evidence>
<dbReference type="InterPro" id="IPR055414">
    <property type="entry name" value="LRR_R13L4/SHOC2-like"/>
</dbReference>
<keyword evidence="5" id="KW-0067">ATP-binding</keyword>
<evidence type="ECO:0000313" key="11">
    <source>
        <dbReference type="Proteomes" id="UP000238479"/>
    </source>
</evidence>
<dbReference type="InterPro" id="IPR042197">
    <property type="entry name" value="Apaf_helical"/>
</dbReference>
<dbReference type="Pfam" id="PF23247">
    <property type="entry name" value="LRR_RPS2"/>
    <property type="match status" value="3"/>
</dbReference>
<dbReference type="Gene3D" id="1.10.8.430">
    <property type="entry name" value="Helical domain of apoptotic protease-activating factors"/>
    <property type="match status" value="1"/>
</dbReference>
<dbReference type="SUPFAM" id="SSF52058">
    <property type="entry name" value="L domain-like"/>
    <property type="match status" value="1"/>
</dbReference>
<dbReference type="Pfam" id="PF23598">
    <property type="entry name" value="LRR_14"/>
    <property type="match status" value="1"/>
</dbReference>
<evidence type="ECO:0000256" key="1">
    <source>
        <dbReference type="ARBA" id="ARBA00008894"/>
    </source>
</evidence>
<dbReference type="SUPFAM" id="SSF52540">
    <property type="entry name" value="P-loop containing nucleoside triphosphate hydrolases"/>
    <property type="match status" value="1"/>
</dbReference>
<accession>A0A2P6P8G7</accession>
<keyword evidence="3" id="KW-0547">Nucleotide-binding</keyword>
<dbReference type="InterPro" id="IPR027417">
    <property type="entry name" value="P-loop_NTPase"/>
</dbReference>
<dbReference type="InterPro" id="IPR050905">
    <property type="entry name" value="Plant_NBS-LRR"/>
</dbReference>
<dbReference type="InterPro" id="IPR032675">
    <property type="entry name" value="LRR_dom_sf"/>
</dbReference>
<keyword evidence="10" id="KW-0378">Hydrolase</keyword>
<dbReference type="SUPFAM" id="SSF52047">
    <property type="entry name" value="RNI-like"/>
    <property type="match status" value="1"/>
</dbReference>
<proteinExistence type="inferred from homology"/>
<gene>
    <name evidence="10" type="ORF">RchiOBHm_Chr7g0203421</name>
</gene>
<comment type="caution">
    <text evidence="10">The sequence shown here is derived from an EMBL/GenBank/DDBJ whole genome shotgun (WGS) entry which is preliminary data.</text>
</comment>
<evidence type="ECO:0000256" key="3">
    <source>
        <dbReference type="ARBA" id="ARBA00022741"/>
    </source>
</evidence>
<protein>
    <submittedName>
        <fullName evidence="10">Putative P-loop containing nucleoside triphosphate hydrolase, leucine-rich repeat domain, L</fullName>
    </submittedName>
</protein>
<feature type="region of interest" description="Disordered" evidence="6">
    <location>
        <begin position="1334"/>
        <end position="1370"/>
    </location>
</feature>
<evidence type="ECO:0000256" key="4">
    <source>
        <dbReference type="ARBA" id="ARBA00022821"/>
    </source>
</evidence>
<dbReference type="Proteomes" id="UP000238479">
    <property type="component" value="Chromosome 7"/>
</dbReference>
<feature type="domain" description="Disease resistance protein At4g27190-like leucine-rich repeats" evidence="8">
    <location>
        <begin position="1089"/>
        <end position="1205"/>
    </location>
</feature>
<comment type="similarity">
    <text evidence="1">Belongs to the disease resistance NB-LRR family.</text>
</comment>
<sequence>MEILAAIAGKLAEFTVEPIGHQVGYLAHYKSNHQKLQTKLKELIAVRDGVQHKVDHVEREGKRVEATVLNWKARVNAIITEAEEFLKDGRHAQTECLHGFCPHLVLRYRLSRKSTKLAEEIDELDQKKEFPNFAYDVTPQEVFLVSTGHYSTFDSRNSIVMRVMEELRNPNTEMILVWGIGGVGKTTLVEEVLRKAEDNNLFDDVVMVRDVKENPDLEKIQKEIATKLGMSINENQTLAERAPSLCTRIKEKRTLVVLDDVWEKIDLVAVGLPRLVTCKVVLTSRSRKELSLDMRTQIDISLDVLNEEEAWNLFEKMAGDVVKDSRIRSVAIEVAKKCGSLPVLIVTVARALKDTNNIRAWRDTLRRLGGFDNKELTEKAYLALEWSYDQLEDKELKPLFLLCGIIVVKNHIYLADLLKYGFVLGLIKNVYTIEEARDALDPLVKKLKDSCLLLDSDINMHVRMHDLVCEVAAWIASRKHHVLSVGCGGELKEWPEKDFFKRCGTMSLKSSNIPMLSQLSGECQKIEMFYLYNKGVASVEIPANFFSEMEKLKVLGLTEVDMVSLPPSLQLLKNVQTLCLEDCELEDVALVGYLSKLEILSFARSNIRQLPEEIGELIRLRWLDLSDCVKLKVISPGVISRLERLEDLSLRNVFLKWEAEKAGSNASLLELKDLSQLTALEIYIEDANIIPSYLFSSRLVRYQIYIGDVWKRYGWEKTSTMAETTLNTLKLKLAPNDELDHGIKTLLKRSEDLSLDGTESVKSILHQLDVEDFQQLIHLRLQNNVDFTYIINRKVVFPNLTTLSICSCDHLSFLFSFSMAKNLVELKHLEVSSCEIMEEIVSVRDQSNGENIDIMFCKLESLILDKLPNITRFCTEFSPVTKFDTELGASIFDPTSSKKLDVENGTAVRACLFDAQVKFPSLERLEIDGLGKLHTLWNNKFADQDSFCQLKKVKVSYCNSLKKIFLASVARRLQKLHSLDVQNCDEVEEIIAGEQGLETEPPHFVFPKVTHVRFFNLPKLSRFYPGIIASKWPLLKQLTIHGCGKVKMFAAELPISSERHEPNPLIEQSLFLIDKDSFPNLEDLELQVAGEIWYGPSSSPAHFFPKLKTICFYKWAAFSKQAAIHFLEKLPNLEEITVGWDDVSTEIFVNEEINGGEVIHAVKTLRVRFMYNLLQLGNGNSQTAGPLFPNLVTLEVVGCDMLKSVESSAAISFRNLTTLRVVCCDGLEYLTSYSVAKSLMQLTTLHVSFCKSLRAIIGASNEDDHDTGATCEIAFTRLQHLTLHMLPSLQGFCSGNCIVKLPSSTELHVSNCPIELKISSEGVLLSNPKPERVEIAKPEIAEEVDDNGDGEKEKDEDVGTSRQDIEDRQE</sequence>
<keyword evidence="11" id="KW-1185">Reference proteome</keyword>
<dbReference type="GO" id="GO:0016787">
    <property type="term" value="F:hydrolase activity"/>
    <property type="evidence" value="ECO:0007669"/>
    <property type="project" value="UniProtKB-KW"/>
</dbReference>
<evidence type="ECO:0000256" key="6">
    <source>
        <dbReference type="SAM" id="MobiDB-lite"/>
    </source>
</evidence>
<dbReference type="PANTHER" id="PTHR33463:SF198">
    <property type="entry name" value="RPP4C3"/>
    <property type="match status" value="1"/>
</dbReference>
<dbReference type="Gramene" id="PRQ18207">
    <property type="protein sequence ID" value="PRQ18207"/>
    <property type="gene ID" value="RchiOBHm_Chr7g0203421"/>
</dbReference>
<feature type="domain" description="NB-ARC" evidence="7">
    <location>
        <begin position="159"/>
        <end position="319"/>
    </location>
</feature>
<dbReference type="GO" id="GO:0006952">
    <property type="term" value="P:defense response"/>
    <property type="evidence" value="ECO:0007669"/>
    <property type="project" value="UniProtKB-KW"/>
</dbReference>
<name>A0A2P6P8G7_ROSCH</name>
<dbReference type="OrthoDB" id="1165656at2759"/>
<dbReference type="OMA" id="EEHWEND"/>
<evidence type="ECO:0000256" key="5">
    <source>
        <dbReference type="ARBA" id="ARBA00022840"/>
    </source>
</evidence>
<evidence type="ECO:0000313" key="10">
    <source>
        <dbReference type="EMBL" id="PRQ18207.1"/>
    </source>
</evidence>
<keyword evidence="2" id="KW-0677">Repeat</keyword>
<dbReference type="Gene3D" id="3.40.50.300">
    <property type="entry name" value="P-loop containing nucleotide triphosphate hydrolases"/>
    <property type="match status" value="1"/>
</dbReference>
<feature type="compositionally biased region" description="Basic and acidic residues" evidence="6">
    <location>
        <begin position="1349"/>
        <end position="1370"/>
    </location>
</feature>
<evidence type="ECO:0000259" key="8">
    <source>
        <dbReference type="Pfam" id="PF23247"/>
    </source>
</evidence>
<dbReference type="Pfam" id="PF00931">
    <property type="entry name" value="NB-ARC"/>
    <property type="match status" value="1"/>
</dbReference>
<dbReference type="Gene3D" id="3.80.10.10">
    <property type="entry name" value="Ribonuclease Inhibitor"/>
    <property type="match status" value="4"/>
</dbReference>
<dbReference type="EMBL" id="PDCK01000045">
    <property type="protein sequence ID" value="PRQ18207.1"/>
    <property type="molecule type" value="Genomic_DNA"/>
</dbReference>
<dbReference type="PANTHER" id="PTHR33463">
    <property type="entry name" value="NB-ARC DOMAIN-CONTAINING PROTEIN-RELATED"/>
    <property type="match status" value="1"/>
</dbReference>